<dbReference type="AlphaFoldDB" id="A0A9D2MSA2"/>
<evidence type="ECO:0000259" key="1">
    <source>
        <dbReference type="PROSITE" id="PS51704"/>
    </source>
</evidence>
<dbReference type="InterPro" id="IPR030395">
    <property type="entry name" value="GP_PDE_dom"/>
</dbReference>
<dbReference type="EMBL" id="DWXE01000038">
    <property type="protein sequence ID" value="HJB91649.1"/>
    <property type="molecule type" value="Genomic_DNA"/>
</dbReference>
<proteinExistence type="predicted"/>
<comment type="caution">
    <text evidence="2">The sequence shown here is derived from an EMBL/GenBank/DDBJ whole genome shotgun (WGS) entry which is preliminary data.</text>
</comment>
<protein>
    <submittedName>
        <fullName evidence="2">Glycerophosphodiester phosphodiesterase</fullName>
    </submittedName>
</protein>
<dbReference type="InterPro" id="IPR017946">
    <property type="entry name" value="PLC-like_Pdiesterase_TIM-brl"/>
</dbReference>
<dbReference type="SUPFAM" id="SSF51695">
    <property type="entry name" value="PLC-like phosphodiesterases"/>
    <property type="match status" value="1"/>
</dbReference>
<dbReference type="GO" id="GO:0008081">
    <property type="term" value="F:phosphoric diester hydrolase activity"/>
    <property type="evidence" value="ECO:0007669"/>
    <property type="project" value="InterPro"/>
</dbReference>
<accession>A0A9D2MSA2</accession>
<dbReference type="PANTHER" id="PTHR46211:SF1">
    <property type="entry name" value="GLYCEROPHOSPHODIESTER PHOSPHODIESTERASE, CYTOPLASMIC"/>
    <property type="match status" value="1"/>
</dbReference>
<reference evidence="2" key="1">
    <citation type="journal article" date="2021" name="PeerJ">
        <title>Extensive microbial diversity within the chicken gut microbiome revealed by metagenomics and culture.</title>
        <authorList>
            <person name="Gilroy R."/>
            <person name="Ravi A."/>
            <person name="Getino M."/>
            <person name="Pursley I."/>
            <person name="Horton D.L."/>
            <person name="Alikhan N.F."/>
            <person name="Baker D."/>
            <person name="Gharbi K."/>
            <person name="Hall N."/>
            <person name="Watson M."/>
            <person name="Adriaenssens E.M."/>
            <person name="Foster-Nyarko E."/>
            <person name="Jarju S."/>
            <person name="Secka A."/>
            <person name="Antonio M."/>
            <person name="Oren A."/>
            <person name="Chaudhuri R.R."/>
            <person name="La Ragione R."/>
            <person name="Hildebrand F."/>
            <person name="Pallen M.J."/>
        </authorList>
    </citation>
    <scope>NUCLEOTIDE SEQUENCE</scope>
    <source>
        <strain evidence="2">USAMLcec3-2134</strain>
    </source>
</reference>
<dbReference type="PANTHER" id="PTHR46211">
    <property type="entry name" value="GLYCEROPHOSPHORYL DIESTER PHOSPHODIESTERASE"/>
    <property type="match status" value="1"/>
</dbReference>
<dbReference type="Proteomes" id="UP000886883">
    <property type="component" value="Unassembled WGS sequence"/>
</dbReference>
<dbReference type="Gene3D" id="3.20.20.190">
    <property type="entry name" value="Phosphatidylinositol (PI) phosphodiesterase"/>
    <property type="match status" value="1"/>
</dbReference>
<reference evidence="2" key="2">
    <citation type="submission" date="2021-04" db="EMBL/GenBank/DDBJ databases">
        <authorList>
            <person name="Gilroy R."/>
        </authorList>
    </citation>
    <scope>NUCLEOTIDE SEQUENCE</scope>
    <source>
        <strain evidence="2">USAMLcec3-2134</strain>
    </source>
</reference>
<sequence>MKLLISALVLALFYLFLIRPRRRRAGLLPAQCRFFAHRGLHDAASGIPENSLPAFRRALERGYGIELDVRLSADRVPVVFHDISLSRMCAVDLPVESLTFQELQNYPLAGGERIPSLKEVLRAVDGKVPLLVELKMERLDFSLVRAVDRLLTAYSGKYLVQSFHPAALWWYRLHRPQILRGQLSTHFNAENRTLSPFQFLLGKMILNAVSRPDFLSYNWRFRRDTSLFLCRRLFGAPSAGWVVRSARELELCRKAFDLFIFENFLPDAIRGGAPFSVR</sequence>
<dbReference type="Pfam" id="PF03009">
    <property type="entry name" value="GDPD"/>
    <property type="match status" value="1"/>
</dbReference>
<organism evidence="2 3">
    <name type="scientific">Candidatus Eisenbergiella merdigallinarum</name>
    <dbReference type="NCBI Taxonomy" id="2838552"/>
    <lineage>
        <taxon>Bacteria</taxon>
        <taxon>Bacillati</taxon>
        <taxon>Bacillota</taxon>
        <taxon>Clostridia</taxon>
        <taxon>Lachnospirales</taxon>
        <taxon>Lachnospiraceae</taxon>
        <taxon>Eisenbergiella</taxon>
    </lineage>
</organism>
<dbReference type="GO" id="GO:0006629">
    <property type="term" value="P:lipid metabolic process"/>
    <property type="evidence" value="ECO:0007669"/>
    <property type="project" value="InterPro"/>
</dbReference>
<gene>
    <name evidence="2" type="ORF">H9763_09345</name>
</gene>
<name>A0A9D2MSA2_9FIRM</name>
<evidence type="ECO:0000313" key="3">
    <source>
        <dbReference type="Proteomes" id="UP000886883"/>
    </source>
</evidence>
<dbReference type="PROSITE" id="PS51704">
    <property type="entry name" value="GP_PDE"/>
    <property type="match status" value="1"/>
</dbReference>
<feature type="domain" description="GP-PDE" evidence="1">
    <location>
        <begin position="32"/>
        <end position="272"/>
    </location>
</feature>
<evidence type="ECO:0000313" key="2">
    <source>
        <dbReference type="EMBL" id="HJB91649.1"/>
    </source>
</evidence>